<dbReference type="AlphaFoldDB" id="M4S890"/>
<evidence type="ECO:0000313" key="2">
    <source>
        <dbReference type="Proteomes" id="UP000011864"/>
    </source>
</evidence>
<reference evidence="1 2" key="1">
    <citation type="journal article" date="2013" name="Genome Announc.">
        <title>Complete Genome Sequence of Glaciecola psychrophila Strain 170T.</title>
        <authorList>
            <person name="Yin J."/>
            <person name="Chen J."/>
            <person name="Liu G."/>
            <person name="Yu Y."/>
            <person name="Song L."/>
            <person name="Wang X."/>
            <person name="Qu X."/>
        </authorList>
    </citation>
    <scope>NUCLEOTIDE SEQUENCE [LARGE SCALE GENOMIC DNA]</scope>
    <source>
        <strain evidence="1 2">170</strain>
    </source>
</reference>
<organism evidence="1 2">
    <name type="scientific">Paraglaciecola psychrophila 170</name>
    <dbReference type="NCBI Taxonomy" id="1129794"/>
    <lineage>
        <taxon>Bacteria</taxon>
        <taxon>Pseudomonadati</taxon>
        <taxon>Pseudomonadota</taxon>
        <taxon>Gammaproteobacteria</taxon>
        <taxon>Alteromonadales</taxon>
        <taxon>Alteromonadaceae</taxon>
        <taxon>Paraglaciecola</taxon>
    </lineage>
</organism>
<sequence length="94" mass="10657">MSALPFLCRKGVKFTPKLTAHSFNKAQAPQTDYYLDGGLAALSPVREAYRRGARKIVIICTVNADFHDRSVWLKKLKSWIYSSGYCPKTIDYLV</sequence>
<dbReference type="HOGENOM" id="CLU_2383525_0_0_6"/>
<evidence type="ECO:0000313" key="1">
    <source>
        <dbReference type="EMBL" id="AGH46877.1"/>
    </source>
</evidence>
<accession>M4S890</accession>
<dbReference type="Proteomes" id="UP000011864">
    <property type="component" value="Chromosome"/>
</dbReference>
<proteinExistence type="predicted"/>
<dbReference type="KEGG" id="gps:C427_4778"/>
<dbReference type="eggNOG" id="COG4667">
    <property type="taxonomic scope" value="Bacteria"/>
</dbReference>
<gene>
    <name evidence="1" type="ORF">C427_4778</name>
</gene>
<protein>
    <submittedName>
        <fullName evidence="1">Patatin</fullName>
    </submittedName>
</protein>
<dbReference type="STRING" id="1129794.C427_4778"/>
<dbReference type="EMBL" id="CP003837">
    <property type="protein sequence ID" value="AGH46877.1"/>
    <property type="molecule type" value="Genomic_DNA"/>
</dbReference>
<name>M4S890_9ALTE</name>
<keyword evidence="2" id="KW-1185">Reference proteome</keyword>